<dbReference type="Pfam" id="PF02397">
    <property type="entry name" value="Bac_transf"/>
    <property type="match status" value="1"/>
</dbReference>
<dbReference type="GO" id="GO:0016780">
    <property type="term" value="F:phosphotransferase activity, for other substituted phosphate groups"/>
    <property type="evidence" value="ECO:0007669"/>
    <property type="project" value="TreeGrafter"/>
</dbReference>
<keyword evidence="3" id="KW-1133">Transmembrane helix</keyword>
<dbReference type="InterPro" id="IPR003362">
    <property type="entry name" value="Bact_transf"/>
</dbReference>
<evidence type="ECO:0000256" key="2">
    <source>
        <dbReference type="SAM" id="MobiDB-lite"/>
    </source>
</evidence>
<keyword evidence="3" id="KW-0472">Membrane</keyword>
<sequence length="211" mass="23659">MYLKAKRIIDIILSIIGLIVLSPLILILVIGIKLDSKGPVLFKQKRVGINKTHFNLLKFRTMRIDTPKDTPTHLLKDPDQYITRMGKFLRKTSLDELPQILNILGGTMSIVGPRPALWNQYDLIAERDRYGANDVLPGLTGWAQIKGRDELPIDVKAGLDGEYVENIGFKFDVRCFFGTFISVVKSDGVVEGGTGTQDKEEATREKENTSK</sequence>
<keyword evidence="6" id="KW-1185">Reference proteome</keyword>
<organism evidence="5 6">
    <name type="scientific">Natribacillus halophilus</name>
    <dbReference type="NCBI Taxonomy" id="549003"/>
    <lineage>
        <taxon>Bacteria</taxon>
        <taxon>Bacillati</taxon>
        <taxon>Bacillota</taxon>
        <taxon>Bacilli</taxon>
        <taxon>Bacillales</taxon>
        <taxon>Bacillaceae</taxon>
        <taxon>Natribacillus</taxon>
    </lineage>
</organism>
<dbReference type="PANTHER" id="PTHR30576:SF10">
    <property type="entry name" value="SLL5057 PROTEIN"/>
    <property type="match status" value="1"/>
</dbReference>
<dbReference type="Proteomes" id="UP000198853">
    <property type="component" value="Unassembled WGS sequence"/>
</dbReference>
<dbReference type="RefSeq" id="WP_090396003.1">
    <property type="nucleotide sequence ID" value="NZ_FNEN01000002.1"/>
</dbReference>
<comment type="similarity">
    <text evidence="1">Belongs to the bacterial sugar transferase family.</text>
</comment>
<proteinExistence type="inferred from homology"/>
<reference evidence="5 6" key="1">
    <citation type="submission" date="2016-10" db="EMBL/GenBank/DDBJ databases">
        <authorList>
            <person name="de Groot N.N."/>
        </authorList>
    </citation>
    <scope>NUCLEOTIDE SEQUENCE [LARGE SCALE GENOMIC DNA]</scope>
    <source>
        <strain evidence="5 6">DSM 21771</strain>
    </source>
</reference>
<gene>
    <name evidence="5" type="ORF">SAMN04488123_10276</name>
</gene>
<dbReference type="OrthoDB" id="9808602at2"/>
<feature type="transmembrane region" description="Helical" evidence="3">
    <location>
        <begin position="12"/>
        <end position="32"/>
    </location>
</feature>
<feature type="compositionally biased region" description="Basic and acidic residues" evidence="2">
    <location>
        <begin position="197"/>
        <end position="211"/>
    </location>
</feature>
<dbReference type="AlphaFoldDB" id="A0A1G8KFR8"/>
<accession>A0A1G8KFR8</accession>
<feature type="region of interest" description="Disordered" evidence="2">
    <location>
        <begin position="191"/>
        <end position="211"/>
    </location>
</feature>
<evidence type="ECO:0000256" key="3">
    <source>
        <dbReference type="SAM" id="Phobius"/>
    </source>
</evidence>
<evidence type="ECO:0000259" key="4">
    <source>
        <dbReference type="Pfam" id="PF02397"/>
    </source>
</evidence>
<protein>
    <submittedName>
        <fullName evidence="5">O-antigen biosynthesis protein WbqP</fullName>
    </submittedName>
</protein>
<keyword evidence="3" id="KW-0812">Transmembrane</keyword>
<evidence type="ECO:0000313" key="5">
    <source>
        <dbReference type="EMBL" id="SDI42245.1"/>
    </source>
</evidence>
<evidence type="ECO:0000313" key="6">
    <source>
        <dbReference type="Proteomes" id="UP000198853"/>
    </source>
</evidence>
<dbReference type="EMBL" id="FNEN01000002">
    <property type="protein sequence ID" value="SDI42245.1"/>
    <property type="molecule type" value="Genomic_DNA"/>
</dbReference>
<name>A0A1G8KFR8_9BACI</name>
<feature type="domain" description="Bacterial sugar transferase" evidence="4">
    <location>
        <begin position="6"/>
        <end position="184"/>
    </location>
</feature>
<evidence type="ECO:0000256" key="1">
    <source>
        <dbReference type="ARBA" id="ARBA00006464"/>
    </source>
</evidence>
<dbReference type="PANTHER" id="PTHR30576">
    <property type="entry name" value="COLANIC BIOSYNTHESIS UDP-GLUCOSE LIPID CARRIER TRANSFERASE"/>
    <property type="match status" value="1"/>
</dbReference>